<evidence type="ECO:0000313" key="2">
    <source>
        <dbReference type="Proteomes" id="UP001374599"/>
    </source>
</evidence>
<dbReference type="EMBL" id="BTPU01000061">
    <property type="protein sequence ID" value="GMQ64149.1"/>
    <property type="molecule type" value="Genomic_DNA"/>
</dbReference>
<protein>
    <submittedName>
        <fullName evidence="1">Uncharacterized protein</fullName>
    </submittedName>
</protein>
<sequence length="45" mass="5167">MQNELESVIEKVQKLLRLAESQNEYEAQSAVTKASKDKEIQEKTT</sequence>
<organism evidence="1 2">
    <name type="scientific">Vallitalea maricola</name>
    <dbReference type="NCBI Taxonomy" id="3074433"/>
    <lineage>
        <taxon>Bacteria</taxon>
        <taxon>Bacillati</taxon>
        <taxon>Bacillota</taxon>
        <taxon>Clostridia</taxon>
        <taxon>Lachnospirales</taxon>
        <taxon>Vallitaleaceae</taxon>
        <taxon>Vallitalea</taxon>
    </lineage>
</organism>
<reference evidence="1" key="1">
    <citation type="submission" date="2023-09" db="EMBL/GenBank/DDBJ databases">
        <title>Vallitalea sediminicola and Vallitalea maricola sp. nov., anaerobic bacteria isolated from marine sediment.</title>
        <authorList>
            <person name="Hirano S."/>
            <person name="Maeda A."/>
            <person name="Terahara T."/>
            <person name="Mori K."/>
            <person name="Hamada M."/>
            <person name="Matsumoto R."/>
            <person name="Kobayashi T."/>
        </authorList>
    </citation>
    <scope>NUCLEOTIDE SEQUENCE</scope>
    <source>
        <strain evidence="1">AN17-2</strain>
    </source>
</reference>
<evidence type="ECO:0000313" key="1">
    <source>
        <dbReference type="EMBL" id="GMQ64149.1"/>
    </source>
</evidence>
<proteinExistence type="predicted"/>
<dbReference type="Proteomes" id="UP001374599">
    <property type="component" value="Unassembled WGS sequence"/>
</dbReference>
<name>A0ACB5UNM2_9FIRM</name>
<comment type="caution">
    <text evidence="1">The sequence shown here is derived from an EMBL/GenBank/DDBJ whole genome shotgun (WGS) entry which is preliminary data.</text>
</comment>
<accession>A0ACB5UNM2</accession>
<keyword evidence="2" id="KW-1185">Reference proteome</keyword>
<gene>
    <name evidence="1" type="ORF">AN2V17_33860</name>
</gene>